<dbReference type="Proteomes" id="UP000000763">
    <property type="component" value="Chromosome 10"/>
</dbReference>
<sequence>MVIKAKGKGSSALEERTPLGYPYTRDMGICIGFCPLVFWGIKDVVTVPVTAKGRVSHFVEAQIPKDLPSVRLDK</sequence>
<reference evidence="2" key="2">
    <citation type="journal article" date="2008" name="Nucleic Acids Res.">
        <title>The rice annotation project database (RAP-DB): 2008 update.</title>
        <authorList>
            <consortium name="The rice annotation project (RAP)"/>
        </authorList>
    </citation>
    <scope>GENOME REANNOTATION</scope>
    <source>
        <strain evidence="2">cv. Nipponbare</strain>
    </source>
</reference>
<organism evidence="1 2">
    <name type="scientific">Oryza sativa subsp. japonica</name>
    <name type="common">Rice</name>
    <dbReference type="NCBI Taxonomy" id="39947"/>
    <lineage>
        <taxon>Eukaryota</taxon>
        <taxon>Viridiplantae</taxon>
        <taxon>Streptophyta</taxon>
        <taxon>Embryophyta</taxon>
        <taxon>Tracheophyta</taxon>
        <taxon>Spermatophyta</taxon>
        <taxon>Magnoliopsida</taxon>
        <taxon>Liliopsida</taxon>
        <taxon>Poales</taxon>
        <taxon>Poaceae</taxon>
        <taxon>BOP clade</taxon>
        <taxon>Oryzoideae</taxon>
        <taxon>Oryzeae</taxon>
        <taxon>Oryzinae</taxon>
        <taxon>Oryza</taxon>
        <taxon>Oryza sativa</taxon>
    </lineage>
</organism>
<dbReference type="Gene3D" id="3.20.20.70">
    <property type="entry name" value="Aldolase class I"/>
    <property type="match status" value="1"/>
</dbReference>
<accession>Q9FW71</accession>
<evidence type="ECO:0000313" key="1">
    <source>
        <dbReference type="EMBL" id="AAG13523.1"/>
    </source>
</evidence>
<reference evidence="2" key="1">
    <citation type="journal article" date="2005" name="Nature">
        <title>The map-based sequence of the rice genome.</title>
        <authorList>
            <consortium name="International rice genome sequencing project (IRGSP)"/>
            <person name="Matsumoto T."/>
            <person name="Wu J."/>
            <person name="Kanamori H."/>
            <person name="Katayose Y."/>
            <person name="Fujisawa M."/>
            <person name="Namiki N."/>
            <person name="Mizuno H."/>
            <person name="Yamamoto K."/>
            <person name="Antonio B.A."/>
            <person name="Baba T."/>
            <person name="Sakata K."/>
            <person name="Nagamura Y."/>
            <person name="Aoki H."/>
            <person name="Arikawa K."/>
            <person name="Arita K."/>
            <person name="Bito T."/>
            <person name="Chiden Y."/>
            <person name="Fujitsuka N."/>
            <person name="Fukunaka R."/>
            <person name="Hamada M."/>
            <person name="Harada C."/>
            <person name="Hayashi A."/>
            <person name="Hijishita S."/>
            <person name="Honda M."/>
            <person name="Hosokawa S."/>
            <person name="Ichikawa Y."/>
            <person name="Idonuma A."/>
            <person name="Iijima M."/>
            <person name="Ikeda M."/>
            <person name="Ikeno M."/>
            <person name="Ito K."/>
            <person name="Ito S."/>
            <person name="Ito T."/>
            <person name="Ito Y."/>
            <person name="Ito Y."/>
            <person name="Iwabuchi A."/>
            <person name="Kamiya K."/>
            <person name="Karasawa W."/>
            <person name="Kurita K."/>
            <person name="Katagiri S."/>
            <person name="Kikuta A."/>
            <person name="Kobayashi H."/>
            <person name="Kobayashi N."/>
            <person name="Machita K."/>
            <person name="Maehara T."/>
            <person name="Masukawa M."/>
            <person name="Mizubayashi T."/>
            <person name="Mukai Y."/>
            <person name="Nagasaki H."/>
            <person name="Nagata Y."/>
            <person name="Naito S."/>
            <person name="Nakashima M."/>
            <person name="Nakama Y."/>
            <person name="Nakamichi Y."/>
            <person name="Nakamura M."/>
            <person name="Meguro A."/>
            <person name="Negishi M."/>
            <person name="Ohta I."/>
            <person name="Ohta T."/>
            <person name="Okamoto M."/>
            <person name="Ono N."/>
            <person name="Saji S."/>
            <person name="Sakaguchi M."/>
            <person name="Sakai K."/>
            <person name="Shibata M."/>
            <person name="Shimokawa T."/>
            <person name="Song J."/>
            <person name="Takazaki Y."/>
            <person name="Terasawa K."/>
            <person name="Tsugane M."/>
            <person name="Tsuji K."/>
            <person name="Ueda S."/>
            <person name="Waki K."/>
            <person name="Yamagata H."/>
            <person name="Yamamoto M."/>
            <person name="Yamamoto S."/>
            <person name="Yamane H."/>
            <person name="Yoshiki S."/>
            <person name="Yoshihara R."/>
            <person name="Yukawa K."/>
            <person name="Zhong H."/>
            <person name="Yano M."/>
            <person name="Yuan Q."/>
            <person name="Ouyang S."/>
            <person name="Liu J."/>
            <person name="Jones K.M."/>
            <person name="Gansberger K."/>
            <person name="Moffat K."/>
            <person name="Hill J."/>
            <person name="Bera J."/>
            <person name="Fadrosh D."/>
            <person name="Jin S."/>
            <person name="Johri S."/>
            <person name="Kim M."/>
            <person name="Overton L."/>
            <person name="Reardon M."/>
            <person name="Tsitrin T."/>
            <person name="Vuong H."/>
            <person name="Weaver B."/>
            <person name="Ciecko A."/>
            <person name="Tallon L."/>
            <person name="Jackson J."/>
            <person name="Pai G."/>
            <person name="Aken S.V."/>
            <person name="Utterback T."/>
            <person name="Reidmuller S."/>
            <person name="Feldblyum T."/>
            <person name="Hsiao J."/>
            <person name="Zismann V."/>
            <person name="Iobst S."/>
            <person name="de Vazeille A.R."/>
            <person name="Buell C.R."/>
            <person name="Ying K."/>
            <person name="Li Y."/>
            <person name="Lu T."/>
            <person name="Huang Y."/>
            <person name="Zhao Q."/>
            <person name="Feng Q."/>
            <person name="Zhang L."/>
            <person name="Zhu J."/>
            <person name="Weng Q."/>
            <person name="Mu J."/>
            <person name="Lu Y."/>
            <person name="Fan D."/>
            <person name="Liu Y."/>
            <person name="Guan J."/>
            <person name="Zhang Y."/>
            <person name="Yu S."/>
            <person name="Liu X."/>
            <person name="Zhang Y."/>
            <person name="Hong G."/>
            <person name="Han B."/>
            <person name="Choisne N."/>
            <person name="Demange N."/>
            <person name="Orjeda G."/>
            <person name="Samain S."/>
            <person name="Cattolico L."/>
            <person name="Pelletier E."/>
            <person name="Couloux A."/>
            <person name="Segurens B."/>
            <person name="Wincker P."/>
            <person name="D'Hont A."/>
            <person name="Scarpelli C."/>
            <person name="Weissenbach J."/>
            <person name="Salanoubat M."/>
            <person name="Quetier F."/>
            <person name="Yu Y."/>
            <person name="Kim H.R."/>
            <person name="Rambo T."/>
            <person name="Currie J."/>
            <person name="Collura K."/>
            <person name="Luo M."/>
            <person name="Yang T."/>
            <person name="Ammiraju J.S.S."/>
            <person name="Engler F."/>
            <person name="Soderlund C."/>
            <person name="Wing R.A."/>
            <person name="Palmer L.E."/>
            <person name="de la Bastide M."/>
            <person name="Spiegel L."/>
            <person name="Nascimento L."/>
            <person name="Zutavern T."/>
            <person name="O'Shaughnessy A."/>
            <person name="Dike S."/>
            <person name="Dedhia N."/>
            <person name="Preston R."/>
            <person name="Balija V."/>
            <person name="McCombie W.R."/>
            <person name="Chow T."/>
            <person name="Chen H."/>
            <person name="Chung M."/>
            <person name="Chen C."/>
            <person name="Shaw J."/>
            <person name="Wu H."/>
            <person name="Hsiao K."/>
            <person name="Chao Y."/>
            <person name="Chu M."/>
            <person name="Cheng C."/>
            <person name="Hour A."/>
            <person name="Lee P."/>
            <person name="Lin S."/>
            <person name="Lin Y."/>
            <person name="Liou J."/>
            <person name="Liu S."/>
            <person name="Hsing Y."/>
            <person name="Raghuvanshi S."/>
            <person name="Mohanty A."/>
            <person name="Bharti A.K."/>
            <person name="Gaur A."/>
            <person name="Gupta V."/>
            <person name="Kumar D."/>
            <person name="Ravi V."/>
            <person name="Vij S."/>
            <person name="Kapur A."/>
            <person name="Khurana P."/>
            <person name="Khurana P."/>
            <person name="Khurana J.P."/>
            <person name="Tyagi A.K."/>
            <person name="Gaikwad K."/>
            <person name="Singh A."/>
            <person name="Dalal V."/>
            <person name="Srivastava S."/>
            <person name="Dixit A."/>
            <person name="Pal A.K."/>
            <person name="Ghazi I.A."/>
            <person name="Yadav M."/>
            <person name="Pandit A."/>
            <person name="Bhargava A."/>
            <person name="Sureshbabu K."/>
            <person name="Batra K."/>
            <person name="Sharma T.R."/>
            <person name="Mohapatra T."/>
            <person name="Singh N.K."/>
            <person name="Messing J."/>
            <person name="Nelson A.B."/>
            <person name="Fuks G."/>
            <person name="Kavchok S."/>
            <person name="Keizer G."/>
            <person name="Linton E."/>
            <person name="Llaca V."/>
            <person name="Song R."/>
            <person name="Tanyolac B."/>
            <person name="Young S."/>
            <person name="Ho-Il K."/>
            <person name="Hahn J.H."/>
            <person name="Sangsakoo G."/>
            <person name="Vanavichit A."/>
            <person name="de Mattos Luiz.A.T."/>
            <person name="Zimmer P.D."/>
            <person name="Malone G."/>
            <person name="Dellagostin O."/>
            <person name="de Oliveira A.C."/>
            <person name="Bevan M."/>
            <person name="Bancroft I."/>
            <person name="Minx P."/>
            <person name="Cordum H."/>
            <person name="Wilson R."/>
            <person name="Cheng Z."/>
            <person name="Jin W."/>
            <person name="Jiang J."/>
            <person name="Leong S.A."/>
            <person name="Iwama H."/>
            <person name="Gojobori T."/>
            <person name="Itoh T."/>
            <person name="Niimura Y."/>
            <person name="Fujii Y."/>
            <person name="Habara T."/>
            <person name="Sakai H."/>
            <person name="Sato Y."/>
            <person name="Wilson G."/>
            <person name="Kumar K."/>
            <person name="McCouch S."/>
            <person name="Juretic N."/>
            <person name="Hoen D."/>
            <person name="Wright S."/>
            <person name="Bruskiewich R."/>
            <person name="Bureau T."/>
            <person name="Miyao A."/>
            <person name="Hirochika H."/>
            <person name="Nishikawa T."/>
            <person name="Kadowaki K."/>
            <person name="Sugiura M."/>
            <person name="Burr B."/>
            <person name="Sasaki T."/>
        </authorList>
    </citation>
    <scope>NUCLEOTIDE SEQUENCE [LARGE SCALE GENOMIC DNA]</scope>
    <source>
        <strain evidence="2">cv. Nipponbare</strain>
    </source>
</reference>
<protein>
    <submittedName>
        <fullName evidence="1">Uncharacterized protein</fullName>
    </submittedName>
</protein>
<evidence type="ECO:0000313" key="2">
    <source>
        <dbReference type="Proteomes" id="UP000000763"/>
    </source>
</evidence>
<gene>
    <name evidence="1" type="primary">OSJNBa0026L12.17</name>
</gene>
<name>Q9FW71_ORYSJ</name>
<dbReference type="EMBL" id="AC068924">
    <property type="protein sequence ID" value="AAG13523.1"/>
    <property type="molecule type" value="Genomic_DNA"/>
</dbReference>
<dbReference type="InterPro" id="IPR013785">
    <property type="entry name" value="Aldolase_TIM"/>
</dbReference>
<dbReference type="AlphaFoldDB" id="Q9FW71"/>
<proteinExistence type="predicted"/>